<evidence type="ECO:0000313" key="4">
    <source>
        <dbReference type="Proteomes" id="UP000758155"/>
    </source>
</evidence>
<accession>A0A9P4WJU3</accession>
<feature type="chain" id="PRO_5040295299" evidence="2">
    <location>
        <begin position="21"/>
        <end position="167"/>
    </location>
</feature>
<sequence>MLAKTVFAATFFALAQFAVATPPGCLLGAVNGYTDPSDLKTVCKAKDLTTQIAKFCGDDTKAALSAVADICNDQGVKISTNIPTSTGSVKPSGTGASASASSTGGLTVDSSNNGTLATATGSAPKASSSGAAATGTSSGGLAESTGAAGKLEIGLAAAVAGIMALAL</sequence>
<feature type="signal peptide" evidence="2">
    <location>
        <begin position="1"/>
        <end position="20"/>
    </location>
</feature>
<dbReference type="EMBL" id="SWKV01000070">
    <property type="protein sequence ID" value="KAF3034254.1"/>
    <property type="molecule type" value="Genomic_DNA"/>
</dbReference>
<feature type="region of interest" description="Disordered" evidence="1">
    <location>
        <begin position="82"/>
        <end position="139"/>
    </location>
</feature>
<evidence type="ECO:0000256" key="2">
    <source>
        <dbReference type="SAM" id="SignalP"/>
    </source>
</evidence>
<protein>
    <submittedName>
        <fullName evidence="3">Uncharacterized protein</fullName>
    </submittedName>
</protein>
<dbReference type="OrthoDB" id="4776947at2759"/>
<keyword evidence="2" id="KW-0732">Signal</keyword>
<feature type="compositionally biased region" description="Polar residues" evidence="1">
    <location>
        <begin position="82"/>
        <end position="91"/>
    </location>
</feature>
<evidence type="ECO:0000313" key="3">
    <source>
        <dbReference type="EMBL" id="KAF3034254.1"/>
    </source>
</evidence>
<reference evidence="3" key="1">
    <citation type="submission" date="2019-04" db="EMBL/GenBank/DDBJ databases">
        <title>Sequencing of skin fungus with MAO and IRED activity.</title>
        <authorList>
            <person name="Marsaioli A.J."/>
            <person name="Bonatto J.M.C."/>
            <person name="Reis Junior O."/>
        </authorList>
    </citation>
    <scope>NUCLEOTIDE SEQUENCE</scope>
    <source>
        <strain evidence="3">28M1</strain>
    </source>
</reference>
<organism evidence="3 4">
    <name type="scientific">Didymella heteroderae</name>
    <dbReference type="NCBI Taxonomy" id="1769908"/>
    <lineage>
        <taxon>Eukaryota</taxon>
        <taxon>Fungi</taxon>
        <taxon>Dikarya</taxon>
        <taxon>Ascomycota</taxon>
        <taxon>Pezizomycotina</taxon>
        <taxon>Dothideomycetes</taxon>
        <taxon>Pleosporomycetidae</taxon>
        <taxon>Pleosporales</taxon>
        <taxon>Pleosporineae</taxon>
        <taxon>Didymellaceae</taxon>
        <taxon>Didymella</taxon>
    </lineage>
</organism>
<keyword evidence="4" id="KW-1185">Reference proteome</keyword>
<proteinExistence type="predicted"/>
<comment type="caution">
    <text evidence="3">The sequence shown here is derived from an EMBL/GenBank/DDBJ whole genome shotgun (WGS) entry which is preliminary data.</text>
</comment>
<dbReference type="AlphaFoldDB" id="A0A9P4WJU3"/>
<feature type="compositionally biased region" description="Low complexity" evidence="1">
    <location>
        <begin position="92"/>
        <end position="105"/>
    </location>
</feature>
<feature type="compositionally biased region" description="Low complexity" evidence="1">
    <location>
        <begin position="117"/>
        <end position="139"/>
    </location>
</feature>
<evidence type="ECO:0000256" key="1">
    <source>
        <dbReference type="SAM" id="MobiDB-lite"/>
    </source>
</evidence>
<name>A0A9P4WJU3_9PLEO</name>
<dbReference type="Proteomes" id="UP000758155">
    <property type="component" value="Unassembled WGS sequence"/>
</dbReference>
<gene>
    <name evidence="3" type="ORF">E8E12_005953</name>
</gene>